<accession>A0A0E9S4M7</accession>
<reference evidence="1" key="1">
    <citation type="submission" date="2014-11" db="EMBL/GenBank/DDBJ databases">
        <authorList>
            <person name="Amaro Gonzalez C."/>
        </authorList>
    </citation>
    <scope>NUCLEOTIDE SEQUENCE</scope>
</reference>
<dbReference type="EMBL" id="GBXM01072218">
    <property type="protein sequence ID" value="JAH36359.1"/>
    <property type="molecule type" value="Transcribed_RNA"/>
</dbReference>
<sequence>MRTSIALPLLHILMHKSMQGQDTAFTRPMWN</sequence>
<proteinExistence type="predicted"/>
<reference evidence="1" key="2">
    <citation type="journal article" date="2015" name="Fish Shellfish Immunol.">
        <title>Early steps in the European eel (Anguilla anguilla)-Vibrio vulnificus interaction in the gills: Role of the RtxA13 toxin.</title>
        <authorList>
            <person name="Callol A."/>
            <person name="Pajuelo D."/>
            <person name="Ebbesson L."/>
            <person name="Teles M."/>
            <person name="MacKenzie S."/>
            <person name="Amaro C."/>
        </authorList>
    </citation>
    <scope>NUCLEOTIDE SEQUENCE</scope>
</reference>
<organism evidence="1">
    <name type="scientific">Anguilla anguilla</name>
    <name type="common">European freshwater eel</name>
    <name type="synonym">Muraena anguilla</name>
    <dbReference type="NCBI Taxonomy" id="7936"/>
    <lineage>
        <taxon>Eukaryota</taxon>
        <taxon>Metazoa</taxon>
        <taxon>Chordata</taxon>
        <taxon>Craniata</taxon>
        <taxon>Vertebrata</taxon>
        <taxon>Euteleostomi</taxon>
        <taxon>Actinopterygii</taxon>
        <taxon>Neopterygii</taxon>
        <taxon>Teleostei</taxon>
        <taxon>Anguilliformes</taxon>
        <taxon>Anguillidae</taxon>
        <taxon>Anguilla</taxon>
    </lineage>
</organism>
<name>A0A0E9S4M7_ANGAN</name>
<protein>
    <submittedName>
        <fullName evidence="1">Uncharacterized protein</fullName>
    </submittedName>
</protein>
<dbReference type="AlphaFoldDB" id="A0A0E9S4M7"/>
<evidence type="ECO:0000313" key="1">
    <source>
        <dbReference type="EMBL" id="JAH36359.1"/>
    </source>
</evidence>